<feature type="transmembrane region" description="Helical" evidence="6">
    <location>
        <begin position="306"/>
        <end position="332"/>
    </location>
</feature>
<evidence type="ECO:0000313" key="8">
    <source>
        <dbReference type="Proteomes" id="UP000218784"/>
    </source>
</evidence>
<dbReference type="InterPro" id="IPR050833">
    <property type="entry name" value="Poly_Biosynth_Transport"/>
</dbReference>
<protein>
    <submittedName>
        <fullName evidence="7">Uncharacterized protein</fullName>
    </submittedName>
</protein>
<evidence type="ECO:0000256" key="1">
    <source>
        <dbReference type="ARBA" id="ARBA00004651"/>
    </source>
</evidence>
<dbReference type="PANTHER" id="PTHR30250:SF11">
    <property type="entry name" value="O-ANTIGEN TRANSPORTER-RELATED"/>
    <property type="match status" value="1"/>
</dbReference>
<dbReference type="GO" id="GO:0005886">
    <property type="term" value="C:plasma membrane"/>
    <property type="evidence" value="ECO:0007669"/>
    <property type="project" value="UniProtKB-SubCell"/>
</dbReference>
<comment type="subcellular location">
    <subcellularLocation>
        <location evidence="1">Cell membrane</location>
        <topology evidence="1">Multi-pass membrane protein</topology>
    </subcellularLocation>
</comment>
<evidence type="ECO:0000256" key="3">
    <source>
        <dbReference type="ARBA" id="ARBA00022692"/>
    </source>
</evidence>
<keyword evidence="4 6" id="KW-1133">Transmembrane helix</keyword>
<feature type="transmembrane region" description="Helical" evidence="6">
    <location>
        <begin position="97"/>
        <end position="123"/>
    </location>
</feature>
<feature type="transmembrane region" description="Helical" evidence="6">
    <location>
        <begin position="185"/>
        <end position="207"/>
    </location>
</feature>
<proteinExistence type="predicted"/>
<comment type="caution">
    <text evidence="7">The sequence shown here is derived from an EMBL/GenBank/DDBJ whole genome shotgun (WGS) entry which is preliminary data.</text>
</comment>
<evidence type="ECO:0000256" key="4">
    <source>
        <dbReference type="ARBA" id="ARBA00022989"/>
    </source>
</evidence>
<keyword evidence="3 6" id="KW-0812">Transmembrane</keyword>
<feature type="transmembrane region" description="Helical" evidence="6">
    <location>
        <begin position="377"/>
        <end position="396"/>
    </location>
</feature>
<reference evidence="7 8" key="1">
    <citation type="submission" date="2017-09" db="EMBL/GenBank/DDBJ databases">
        <title>Sphingomonas ginsenosidimutans KACC 14949, whole genome shotgun sequence.</title>
        <authorList>
            <person name="Feng G."/>
            <person name="Zhu H."/>
        </authorList>
    </citation>
    <scope>NUCLEOTIDE SEQUENCE [LARGE SCALE GENOMIC DNA]</scope>
    <source>
        <strain evidence="7 8">KACC 14949</strain>
    </source>
</reference>
<name>A0A2A4I0E9_9SPHN</name>
<keyword evidence="8" id="KW-1185">Reference proteome</keyword>
<gene>
    <name evidence="7" type="ORF">COA17_01080</name>
</gene>
<evidence type="ECO:0000256" key="2">
    <source>
        <dbReference type="ARBA" id="ARBA00022475"/>
    </source>
</evidence>
<dbReference type="EMBL" id="NWVD01000001">
    <property type="protein sequence ID" value="PCG10090.1"/>
    <property type="molecule type" value="Genomic_DNA"/>
</dbReference>
<evidence type="ECO:0000313" key="7">
    <source>
        <dbReference type="EMBL" id="PCG10090.1"/>
    </source>
</evidence>
<organism evidence="7 8">
    <name type="scientific">Sphingomonas ginsenosidimutans</name>
    <dbReference type="NCBI Taxonomy" id="862134"/>
    <lineage>
        <taxon>Bacteria</taxon>
        <taxon>Pseudomonadati</taxon>
        <taxon>Pseudomonadota</taxon>
        <taxon>Alphaproteobacteria</taxon>
        <taxon>Sphingomonadales</taxon>
        <taxon>Sphingomonadaceae</taxon>
        <taxon>Sphingomonas</taxon>
    </lineage>
</organism>
<dbReference type="PANTHER" id="PTHR30250">
    <property type="entry name" value="PST FAMILY PREDICTED COLANIC ACID TRANSPORTER"/>
    <property type="match status" value="1"/>
</dbReference>
<evidence type="ECO:0000256" key="6">
    <source>
        <dbReference type="SAM" id="Phobius"/>
    </source>
</evidence>
<feature type="transmembrane region" description="Helical" evidence="6">
    <location>
        <begin position="25"/>
        <end position="46"/>
    </location>
</feature>
<keyword evidence="2" id="KW-1003">Cell membrane</keyword>
<dbReference type="Proteomes" id="UP000218784">
    <property type="component" value="Unassembled WGS sequence"/>
</dbReference>
<feature type="transmembrane region" description="Helical" evidence="6">
    <location>
        <begin position="58"/>
        <end position="76"/>
    </location>
</feature>
<dbReference type="InterPro" id="IPR002797">
    <property type="entry name" value="Polysacc_synth"/>
</dbReference>
<dbReference type="Pfam" id="PF01943">
    <property type="entry name" value="Polysacc_synt"/>
    <property type="match status" value="1"/>
</dbReference>
<sequence length="437" mass="47169">MSPACDAVAPQRKPDMSNGNMRANIGWMFMWQIATYLFPLLTFPYLTRVLGARSYGEFSLSFAVATYLVLLTDWGFAVSAPAEISRERDDPAAVSRIFWTVLASKALLLGISLSLLTTAALTIPEVRQLAPVMFAAAGMTLANLFTVHWCLQGLERMGKSAIAMTCGRGLVVPATLLLVKSPDQAWLAAAILSCGSMIGGLFSVLMLRSMNIIRWHRPSWAEMRAQIAHSTPLFVSAISANLYTGTNTIVLGITQGPVAVGIFAAADRLRMAAQALVNPINQAVYPRTSRLMHQSRAEGMAFARKLLLFQGGFTLLISLTMFFGADLIIRILAGHQYDGSGTVLRILSPIPFMAGVSSVFGMQVMLPLGLKGKYSRVFAVTAVVNFLMVVPLSWWAGATGTACSALAAETLSVGYMILTAMRHTEFLARPDRSGAMA</sequence>
<keyword evidence="5 6" id="KW-0472">Membrane</keyword>
<dbReference type="CDD" id="cd13128">
    <property type="entry name" value="MATE_Wzx_like"/>
    <property type="match status" value="1"/>
</dbReference>
<feature type="transmembrane region" description="Helical" evidence="6">
    <location>
        <begin position="352"/>
        <end position="370"/>
    </location>
</feature>
<feature type="transmembrane region" description="Helical" evidence="6">
    <location>
        <begin position="129"/>
        <end position="149"/>
    </location>
</feature>
<dbReference type="AlphaFoldDB" id="A0A2A4I0E9"/>
<accession>A0A2A4I0E9</accession>
<evidence type="ECO:0000256" key="5">
    <source>
        <dbReference type="ARBA" id="ARBA00023136"/>
    </source>
</evidence>